<evidence type="ECO:0000313" key="3">
    <source>
        <dbReference type="Proteomes" id="UP000475862"/>
    </source>
</evidence>
<gene>
    <name evidence="2" type="ORF">AGLY_014260</name>
</gene>
<accession>A0A6G0T3Y8</accession>
<name>A0A6G0T3Y8_APHGL</name>
<dbReference type="PANTHER" id="PTHR47160:SF10">
    <property type="entry name" value="MULE TRANSPOSASE DOMAIN-CONTAINING PROTEIN"/>
    <property type="match status" value="1"/>
</dbReference>
<protein>
    <recommendedName>
        <fullName evidence="1">MULE transposase domain-containing protein</fullName>
    </recommendedName>
</protein>
<evidence type="ECO:0000259" key="1">
    <source>
        <dbReference type="Pfam" id="PF10551"/>
    </source>
</evidence>
<comment type="caution">
    <text evidence="2">The sequence shown here is derived from an EMBL/GenBank/DDBJ whole genome shotgun (WGS) entry which is preliminary data.</text>
</comment>
<dbReference type="EMBL" id="VYZN01000060">
    <property type="protein sequence ID" value="KAE9525460.1"/>
    <property type="molecule type" value="Genomic_DNA"/>
</dbReference>
<dbReference type="OrthoDB" id="6607069at2759"/>
<dbReference type="Pfam" id="PF10551">
    <property type="entry name" value="MULE"/>
    <property type="match status" value="1"/>
</dbReference>
<keyword evidence="3" id="KW-1185">Reference proteome</keyword>
<evidence type="ECO:0000313" key="2">
    <source>
        <dbReference type="EMBL" id="KAE9525460.1"/>
    </source>
</evidence>
<reference evidence="2 3" key="1">
    <citation type="submission" date="2019-08" db="EMBL/GenBank/DDBJ databases">
        <title>The genome of the soybean aphid Biotype 1, its phylome, world population structure and adaptation to the North American continent.</title>
        <authorList>
            <person name="Giordano R."/>
            <person name="Donthu R.K."/>
            <person name="Hernandez A.G."/>
            <person name="Wright C.L."/>
            <person name="Zimin A.V."/>
        </authorList>
    </citation>
    <scope>NUCLEOTIDE SEQUENCE [LARGE SCALE GENOMIC DNA]</scope>
    <source>
        <tissue evidence="2">Whole aphids</tissue>
    </source>
</reference>
<dbReference type="Gene3D" id="2.20.25.240">
    <property type="match status" value="1"/>
</dbReference>
<sequence>MNVISVISEKGKTILICDGFKFGFQKNLANDVKRWTCTKKICSAYLKTNKCNEIQFENSKLIHNCAKDSEQKINRQILSNNLKRKALEQLSERPAKLFHDEMKKCNVSTLTSSDVTYIKNNMNHARNSIHPKLPQDANEIHNILSSIEIKTFKGENFLMVNDPLNGFVMFSCDGNIKFLSSLTTIYVDGTFDYCVQYFCQLFTIHGFKNNYYIPLAFFLLRDKSQVSYKRAFVKLQNQCLKSVEVFEPKMCFVDFEKSIHNALLEVWPQIEIKGCIFHLCQSWWRKIQKIGLATEYSKNDEIGKYLTYIFGFPFLHPEEVGDVFAIDLGELKPENDKLTEFSDYLVDNYIDEDSSFPPKIWAEMTSSAQRSTNACESFHSKYNSNFSSTHLHIYKFLDVLKAMQLDTVILINSSKMETKIIRTATKNKKKFINNLIDKLNMNEISKLQYLKALANKFKPRN</sequence>
<dbReference type="InterPro" id="IPR018289">
    <property type="entry name" value="MULE_transposase_dom"/>
</dbReference>
<feature type="domain" description="MULE transposase" evidence="1">
    <location>
        <begin position="185"/>
        <end position="281"/>
    </location>
</feature>
<dbReference type="Proteomes" id="UP000475862">
    <property type="component" value="Unassembled WGS sequence"/>
</dbReference>
<organism evidence="2 3">
    <name type="scientific">Aphis glycines</name>
    <name type="common">Soybean aphid</name>
    <dbReference type="NCBI Taxonomy" id="307491"/>
    <lineage>
        <taxon>Eukaryota</taxon>
        <taxon>Metazoa</taxon>
        <taxon>Ecdysozoa</taxon>
        <taxon>Arthropoda</taxon>
        <taxon>Hexapoda</taxon>
        <taxon>Insecta</taxon>
        <taxon>Pterygota</taxon>
        <taxon>Neoptera</taxon>
        <taxon>Paraneoptera</taxon>
        <taxon>Hemiptera</taxon>
        <taxon>Sternorrhyncha</taxon>
        <taxon>Aphidomorpha</taxon>
        <taxon>Aphidoidea</taxon>
        <taxon>Aphididae</taxon>
        <taxon>Aphidini</taxon>
        <taxon>Aphis</taxon>
        <taxon>Aphis</taxon>
    </lineage>
</organism>
<proteinExistence type="predicted"/>
<dbReference type="PANTHER" id="PTHR47160">
    <property type="entry name" value="PUTATIVE-RELATED"/>
    <property type="match status" value="1"/>
</dbReference>
<dbReference type="AlphaFoldDB" id="A0A6G0T3Y8"/>